<protein>
    <submittedName>
        <fullName evidence="2">Uncharacterized protein</fullName>
    </submittedName>
</protein>
<feature type="transmembrane region" description="Helical" evidence="1">
    <location>
        <begin position="12"/>
        <end position="34"/>
    </location>
</feature>
<keyword evidence="1" id="KW-1133">Transmembrane helix</keyword>
<dbReference type="AlphaFoldDB" id="A0A0F9R828"/>
<evidence type="ECO:0000256" key="1">
    <source>
        <dbReference type="SAM" id="Phobius"/>
    </source>
</evidence>
<name>A0A0F9R828_9ZZZZ</name>
<proteinExistence type="predicted"/>
<evidence type="ECO:0000313" key="2">
    <source>
        <dbReference type="EMBL" id="KKN52700.1"/>
    </source>
</evidence>
<keyword evidence="1" id="KW-0812">Transmembrane</keyword>
<sequence length="76" mass="8384">MGIKLRVALEEGIVMGVKLVTALLIVVFGVSWFLNDYATLRSQAARGQDAYNYLAQEQAKREQATQGIDIIEETAP</sequence>
<accession>A0A0F9R828</accession>
<dbReference type="EMBL" id="LAZR01001008">
    <property type="protein sequence ID" value="KKN52700.1"/>
    <property type="molecule type" value="Genomic_DNA"/>
</dbReference>
<gene>
    <name evidence="2" type="ORF">LCGC14_0609810</name>
</gene>
<organism evidence="2">
    <name type="scientific">marine sediment metagenome</name>
    <dbReference type="NCBI Taxonomy" id="412755"/>
    <lineage>
        <taxon>unclassified sequences</taxon>
        <taxon>metagenomes</taxon>
        <taxon>ecological metagenomes</taxon>
    </lineage>
</organism>
<reference evidence="2" key="1">
    <citation type="journal article" date="2015" name="Nature">
        <title>Complex archaea that bridge the gap between prokaryotes and eukaryotes.</title>
        <authorList>
            <person name="Spang A."/>
            <person name="Saw J.H."/>
            <person name="Jorgensen S.L."/>
            <person name="Zaremba-Niedzwiedzka K."/>
            <person name="Martijn J."/>
            <person name="Lind A.E."/>
            <person name="van Eijk R."/>
            <person name="Schleper C."/>
            <person name="Guy L."/>
            <person name="Ettema T.J."/>
        </authorList>
    </citation>
    <scope>NUCLEOTIDE SEQUENCE</scope>
</reference>
<comment type="caution">
    <text evidence="2">The sequence shown here is derived from an EMBL/GenBank/DDBJ whole genome shotgun (WGS) entry which is preliminary data.</text>
</comment>
<keyword evidence="1" id="KW-0472">Membrane</keyword>